<accession>A0A3B0RER3</accession>
<name>A0A3B0RER3_9ZZZZ</name>
<evidence type="ECO:0000313" key="1">
    <source>
        <dbReference type="EMBL" id="VAV91450.1"/>
    </source>
</evidence>
<protein>
    <submittedName>
        <fullName evidence="1">Uncharacterized protein</fullName>
    </submittedName>
</protein>
<feature type="non-terminal residue" evidence="1">
    <location>
        <position position="89"/>
    </location>
</feature>
<dbReference type="AlphaFoldDB" id="A0A3B0RER3"/>
<organism evidence="1">
    <name type="scientific">hydrothermal vent metagenome</name>
    <dbReference type="NCBI Taxonomy" id="652676"/>
    <lineage>
        <taxon>unclassified sequences</taxon>
        <taxon>metagenomes</taxon>
        <taxon>ecological metagenomes</taxon>
    </lineage>
</organism>
<dbReference type="EMBL" id="UOEE01000126">
    <property type="protein sequence ID" value="VAV91450.1"/>
    <property type="molecule type" value="Genomic_DNA"/>
</dbReference>
<proteinExistence type="predicted"/>
<sequence>MSQMLTCGTHGEQPETFVCKHIVNSMKTGKEVGFFWSVDDGVYDAVCEKCNNMSDKKWQAKSADLGRLLCLGCFKVAAELNGAEIEEVA</sequence>
<gene>
    <name evidence="1" type="ORF">MNBD_ALPHA06-1948</name>
</gene>
<reference evidence="1" key="1">
    <citation type="submission" date="2018-06" db="EMBL/GenBank/DDBJ databases">
        <authorList>
            <person name="Zhirakovskaya E."/>
        </authorList>
    </citation>
    <scope>NUCLEOTIDE SEQUENCE</scope>
</reference>